<feature type="transmembrane region" description="Helical" evidence="6">
    <location>
        <begin position="358"/>
        <end position="377"/>
    </location>
</feature>
<evidence type="ECO:0000256" key="4">
    <source>
        <dbReference type="ARBA" id="ARBA00022989"/>
    </source>
</evidence>
<feature type="transmembrane region" description="Helical" evidence="6">
    <location>
        <begin position="250"/>
        <end position="274"/>
    </location>
</feature>
<evidence type="ECO:0000313" key="7">
    <source>
        <dbReference type="EMBL" id="MDD9206061.1"/>
    </source>
</evidence>
<comment type="subcellular location">
    <subcellularLocation>
        <location evidence="1">Cell membrane</location>
        <topology evidence="1">Multi-pass membrane protein</topology>
    </subcellularLocation>
</comment>
<dbReference type="Proteomes" id="UP001165561">
    <property type="component" value="Unassembled WGS sequence"/>
</dbReference>
<evidence type="ECO:0000256" key="1">
    <source>
        <dbReference type="ARBA" id="ARBA00004651"/>
    </source>
</evidence>
<accession>A0ABT5TVG7</accession>
<feature type="transmembrane region" description="Helical" evidence="6">
    <location>
        <begin position="218"/>
        <end position="238"/>
    </location>
</feature>
<dbReference type="InterPro" id="IPR022791">
    <property type="entry name" value="L-PG_synthase/AglD"/>
</dbReference>
<feature type="transmembrane region" description="Helical" evidence="6">
    <location>
        <begin position="286"/>
        <end position="308"/>
    </location>
</feature>
<name>A0ABT5TVG7_9MICO</name>
<keyword evidence="3 6" id="KW-0812">Transmembrane</keyword>
<gene>
    <name evidence="7" type="ORF">PU560_06195</name>
</gene>
<feature type="transmembrane region" description="Helical" evidence="6">
    <location>
        <begin position="320"/>
        <end position="346"/>
    </location>
</feature>
<keyword evidence="8" id="KW-1185">Reference proteome</keyword>
<organism evidence="7 8">
    <name type="scientific">Georgenia halotolerans</name>
    <dbReference type="NCBI Taxonomy" id="3028317"/>
    <lineage>
        <taxon>Bacteria</taxon>
        <taxon>Bacillati</taxon>
        <taxon>Actinomycetota</taxon>
        <taxon>Actinomycetes</taxon>
        <taxon>Micrococcales</taxon>
        <taxon>Bogoriellaceae</taxon>
        <taxon>Georgenia</taxon>
    </lineage>
</organism>
<protein>
    <submittedName>
        <fullName evidence="7">Flippase-like domain-containing protein</fullName>
    </submittedName>
</protein>
<dbReference type="EMBL" id="JARACI010000765">
    <property type="protein sequence ID" value="MDD9206061.1"/>
    <property type="molecule type" value="Genomic_DNA"/>
</dbReference>
<evidence type="ECO:0000256" key="5">
    <source>
        <dbReference type="ARBA" id="ARBA00023136"/>
    </source>
</evidence>
<feature type="transmembrane region" description="Helical" evidence="6">
    <location>
        <begin position="468"/>
        <end position="491"/>
    </location>
</feature>
<dbReference type="Pfam" id="PF03706">
    <property type="entry name" value="LPG_synthase_TM"/>
    <property type="match status" value="1"/>
</dbReference>
<evidence type="ECO:0000256" key="3">
    <source>
        <dbReference type="ARBA" id="ARBA00022692"/>
    </source>
</evidence>
<feature type="non-terminal residue" evidence="7">
    <location>
        <position position="1"/>
    </location>
</feature>
<dbReference type="SUPFAM" id="SSF56112">
    <property type="entry name" value="Protein kinase-like (PK-like)"/>
    <property type="match status" value="1"/>
</dbReference>
<evidence type="ECO:0000256" key="2">
    <source>
        <dbReference type="ARBA" id="ARBA00022475"/>
    </source>
</evidence>
<comment type="caution">
    <text evidence="7">The sequence shown here is derived from an EMBL/GenBank/DDBJ whole genome shotgun (WGS) entry which is preliminary data.</text>
</comment>
<feature type="transmembrane region" description="Helical" evidence="6">
    <location>
        <begin position="417"/>
        <end position="438"/>
    </location>
</feature>
<reference evidence="7" key="1">
    <citation type="submission" date="2023-02" db="EMBL/GenBank/DDBJ databases">
        <title>Georgenia sp.10Sc9-8, isolated from a soil sample collected from the Taklamakan desert.</title>
        <authorList>
            <person name="Liu S."/>
        </authorList>
    </citation>
    <scope>NUCLEOTIDE SEQUENCE</scope>
    <source>
        <strain evidence="7">10Sc9-8</strain>
    </source>
</reference>
<keyword evidence="2" id="KW-1003">Cell membrane</keyword>
<evidence type="ECO:0000256" key="6">
    <source>
        <dbReference type="SAM" id="Phobius"/>
    </source>
</evidence>
<dbReference type="InterPro" id="IPR011009">
    <property type="entry name" value="Kinase-like_dom_sf"/>
</dbReference>
<dbReference type="PANTHER" id="PTHR39087:SF2">
    <property type="entry name" value="UPF0104 MEMBRANE PROTEIN MJ1595"/>
    <property type="match status" value="1"/>
</dbReference>
<proteinExistence type="predicted"/>
<sequence length="516" mass="54604">GLWDGLRMRGLDRRAAPTVREASDRAALMMLAADAAGVRTPQLRTVAEAHDSVLMLTEHVEHARRLDDLAPEEIHDGVLDQLWTQLRAAHRKGLAHRDLHAASVLVDGHEAVWILDWENGEVASSELARRVDMAQALAMTAVLVGVERALASAARTLTADQLSSIAPLLQPIALPAATRAAARNHRELLSTLRSELVGLIPTADVEPVRLARFSARTAVMVILLVAALWVLLGTLNFADIAEAVQQANPWWMLVAFALGLVTYLGSAMGLVAFSPERLGLWRTTQVQIAASVVALVAPAGVGPAALNLRFLNRRRVPMPLAVATVALLQVMQFVTTVALLLVVALVTGSMGSLSLPSTAVLAAVGGVILAVALALLVPPVREWLWSRLAPTLRQVWPRLVWVAGNPGRLALGISGSVLMAAGYIAAFGASLAAFGYTLPLTSLAITYLGASATGSAVPSPGGVGPVELALTAGLTLAGIPYGAAFSTAILFRLLTFWGRVPLGWAALRYLQHHDDL</sequence>
<evidence type="ECO:0000313" key="8">
    <source>
        <dbReference type="Proteomes" id="UP001165561"/>
    </source>
</evidence>
<keyword evidence="5 6" id="KW-0472">Membrane</keyword>
<keyword evidence="4 6" id="KW-1133">Transmembrane helix</keyword>
<dbReference type="PANTHER" id="PTHR39087">
    <property type="entry name" value="UPF0104 MEMBRANE PROTEIN MJ1595"/>
    <property type="match status" value="1"/>
</dbReference>